<reference evidence="1 2" key="1">
    <citation type="submission" date="2019-03" db="EMBL/GenBank/DDBJ databases">
        <title>Single cell metagenomics reveals metabolic interactions within the superorganism composed of flagellate Streblomastix strix and complex community of Bacteroidetes bacteria on its surface.</title>
        <authorList>
            <person name="Treitli S.C."/>
            <person name="Kolisko M."/>
            <person name="Husnik F."/>
            <person name="Keeling P."/>
            <person name="Hampl V."/>
        </authorList>
    </citation>
    <scope>NUCLEOTIDE SEQUENCE [LARGE SCALE GENOMIC DNA]</scope>
    <source>
        <strain evidence="1">ST1C</strain>
    </source>
</reference>
<gene>
    <name evidence="1" type="ORF">EZS28_006771</name>
</gene>
<evidence type="ECO:0000313" key="1">
    <source>
        <dbReference type="EMBL" id="KAA6397699.1"/>
    </source>
</evidence>
<protein>
    <submittedName>
        <fullName evidence="1">Uncharacterized protein</fullName>
    </submittedName>
</protein>
<dbReference type="Proteomes" id="UP000324800">
    <property type="component" value="Unassembled WGS sequence"/>
</dbReference>
<dbReference type="Gene3D" id="1.10.472.10">
    <property type="entry name" value="Cyclin-like"/>
    <property type="match status" value="1"/>
</dbReference>
<dbReference type="EMBL" id="SNRW01001119">
    <property type="protein sequence ID" value="KAA6397699.1"/>
    <property type="molecule type" value="Genomic_DNA"/>
</dbReference>
<sequence>MLSHKTDVPFSNGWWSRTFSVSNHDLNEVELMILKQFRIVVPNALYKRYYDAIVKILEYKDPETQQ</sequence>
<proteinExistence type="predicted"/>
<dbReference type="AlphaFoldDB" id="A0A5J4WU73"/>
<evidence type="ECO:0000313" key="2">
    <source>
        <dbReference type="Proteomes" id="UP000324800"/>
    </source>
</evidence>
<name>A0A5J4WU73_9EUKA</name>
<organism evidence="1 2">
    <name type="scientific">Streblomastix strix</name>
    <dbReference type="NCBI Taxonomy" id="222440"/>
    <lineage>
        <taxon>Eukaryota</taxon>
        <taxon>Metamonada</taxon>
        <taxon>Preaxostyla</taxon>
        <taxon>Oxymonadida</taxon>
        <taxon>Streblomastigidae</taxon>
        <taxon>Streblomastix</taxon>
    </lineage>
</organism>
<dbReference type="OrthoDB" id="337735at2759"/>
<accession>A0A5J4WU73</accession>
<comment type="caution">
    <text evidence="1">The sequence shown here is derived from an EMBL/GenBank/DDBJ whole genome shotgun (WGS) entry which is preliminary data.</text>
</comment>